<dbReference type="InterPro" id="IPR034432">
    <property type="entry name" value="Nup60"/>
</dbReference>
<feature type="compositionally biased region" description="Polar residues" evidence="1">
    <location>
        <begin position="446"/>
        <end position="461"/>
    </location>
</feature>
<name>A0A8J2X856_ZYGB2</name>
<dbReference type="GO" id="GO:0017056">
    <property type="term" value="F:structural constituent of nuclear pore"/>
    <property type="evidence" value="ECO:0007669"/>
    <property type="project" value="InterPro"/>
</dbReference>
<feature type="region of interest" description="Disordered" evidence="1">
    <location>
        <begin position="247"/>
        <end position="276"/>
    </location>
</feature>
<feature type="region of interest" description="Disordered" evidence="1">
    <location>
        <begin position="441"/>
        <end position="465"/>
    </location>
</feature>
<dbReference type="GO" id="GO:0044615">
    <property type="term" value="C:nuclear pore nuclear basket"/>
    <property type="evidence" value="ECO:0007669"/>
    <property type="project" value="InterPro"/>
</dbReference>
<dbReference type="Proteomes" id="UP000019375">
    <property type="component" value="Unassembled WGS sequence"/>
</dbReference>
<reference evidence="3" key="1">
    <citation type="journal article" date="2013" name="Genome Announc.">
        <title>Genome sequence of the food spoilage yeast Zygosaccharomyces bailii CLIB 213(T).</title>
        <authorList>
            <person name="Galeote V."/>
            <person name="Bigey F."/>
            <person name="Devillers H."/>
            <person name="Neuveglise C."/>
            <person name="Dequin S."/>
        </authorList>
    </citation>
    <scope>NUCLEOTIDE SEQUENCE [LARGE SCALE GENOMIC DNA]</scope>
    <source>
        <strain evidence="3">CLIB 213 / ATCC 58445 / CBS 680 / CCRC 21525 / NBRC 1098 / NCYC 1416 / NRRL Y-2227</strain>
    </source>
</reference>
<dbReference type="PANTHER" id="PTHR28284:SF1">
    <property type="entry name" value="NUCLEOPORIN NUP60"/>
    <property type="match status" value="1"/>
</dbReference>
<feature type="region of interest" description="Disordered" evidence="1">
    <location>
        <begin position="58"/>
        <end position="94"/>
    </location>
</feature>
<evidence type="ECO:0000256" key="1">
    <source>
        <dbReference type="SAM" id="MobiDB-lite"/>
    </source>
</evidence>
<proteinExistence type="predicted"/>
<dbReference type="GO" id="GO:0016973">
    <property type="term" value="P:poly(A)+ mRNA export from nucleus"/>
    <property type="evidence" value="ECO:0007669"/>
    <property type="project" value="TreeGrafter"/>
</dbReference>
<dbReference type="GO" id="GO:0031990">
    <property type="term" value="P:mRNA export from nucleus in response to heat stress"/>
    <property type="evidence" value="ECO:0007669"/>
    <property type="project" value="TreeGrafter"/>
</dbReference>
<dbReference type="OrthoDB" id="5370852at2759"/>
<protein>
    <submittedName>
        <fullName evidence="2">BN860_08152g1_1</fullName>
    </submittedName>
</protein>
<dbReference type="EMBL" id="HG316454">
    <property type="protein sequence ID" value="CDF87515.1"/>
    <property type="molecule type" value="Genomic_DNA"/>
</dbReference>
<dbReference type="GO" id="GO:0034398">
    <property type="term" value="P:telomere tethering at nuclear periphery"/>
    <property type="evidence" value="ECO:0007669"/>
    <property type="project" value="TreeGrafter"/>
</dbReference>
<organism evidence="2 3">
    <name type="scientific">Zygosaccharomyces bailii (strain CLIB 213 / ATCC 58445 / CBS 680 / BCRC 21525 / NBRC 1098 / NCYC 1416 / NRRL Y-2227)</name>
    <dbReference type="NCBI Taxonomy" id="1333698"/>
    <lineage>
        <taxon>Eukaryota</taxon>
        <taxon>Fungi</taxon>
        <taxon>Dikarya</taxon>
        <taxon>Ascomycota</taxon>
        <taxon>Saccharomycotina</taxon>
        <taxon>Saccharomycetes</taxon>
        <taxon>Saccharomycetales</taxon>
        <taxon>Saccharomycetaceae</taxon>
        <taxon>Zygosaccharomyces</taxon>
    </lineage>
</organism>
<accession>A0A8J2X856</accession>
<sequence length="512" mass="56835">MVEQPNYMSYERALAPYRRPISSGGRRKPSLLGKIRALFKGEEKSVPQLSGTKRRHIENNKDSSISIPGGFFSSDTSPSTVRLPKRHDSPGINTSTLIVEREHEESSSDGDESLTADISNAKLADFFAKKGGDPLSEMEMEGVKSLMRKANRFSKSSGRNSSINTTLDPNNSMDLAYSRVLKNSRVPSVGVPTMGAPTYVPKYDDSFGSHSAANTSNRTTSSRRRVFDYSSLPSPYKTTVYKYSAADKSHVSNRDSKSSSASQSMVLKPSSGKKMSNTASALVSLLNSENPKSETSHHLANPYSTHVNQIRKYKKSFPAFSPKQETSMPAPLKSSALQELEQAKVQVNPDVSAKQQNSLEKYKPMRSSSLRANVMKANESPEKKQFEPVPTMPTSSKFNFQFHGNQDSGAEKHSQFQANIQSEKKTDIRPTFSTNRFQQKKYDLPDNNSDGDITIGKQQPSIDLPKIDSTEPIVSVNNEIPEFEFGKIPKSNVQPSVIDEQKVQEFKKLFVF</sequence>
<gene>
    <name evidence="2" type="ORF">BN860_08152g</name>
</gene>
<evidence type="ECO:0000313" key="2">
    <source>
        <dbReference type="EMBL" id="CDF87515.1"/>
    </source>
</evidence>
<dbReference type="GO" id="GO:0006607">
    <property type="term" value="P:NLS-bearing protein import into nucleus"/>
    <property type="evidence" value="ECO:0007669"/>
    <property type="project" value="TreeGrafter"/>
</dbReference>
<feature type="compositionally biased region" description="Basic and acidic residues" evidence="1">
    <location>
        <begin position="247"/>
        <end position="257"/>
    </location>
</feature>
<keyword evidence="3" id="KW-1185">Reference proteome</keyword>
<evidence type="ECO:0000313" key="3">
    <source>
        <dbReference type="Proteomes" id="UP000019375"/>
    </source>
</evidence>
<dbReference type="PANTHER" id="PTHR28284">
    <property type="entry name" value="NUCLEOPORIN NUP60"/>
    <property type="match status" value="1"/>
</dbReference>
<dbReference type="GO" id="GO:0008298">
    <property type="term" value="P:intracellular mRNA localization"/>
    <property type="evidence" value="ECO:0007669"/>
    <property type="project" value="TreeGrafter"/>
</dbReference>
<feature type="compositionally biased region" description="Low complexity" evidence="1">
    <location>
        <begin position="62"/>
        <end position="75"/>
    </location>
</feature>
<feature type="region of interest" description="Disordered" evidence="1">
    <location>
        <begin position="205"/>
        <end position="226"/>
    </location>
</feature>
<dbReference type="AlphaFoldDB" id="A0A8J2X856"/>
<feature type="compositionally biased region" description="Low complexity" evidence="1">
    <location>
        <begin position="211"/>
        <end position="220"/>
    </location>
</feature>